<feature type="chain" id="PRO_5015191516" description="Lipoprotein" evidence="1">
    <location>
        <begin position="21"/>
        <end position="421"/>
    </location>
</feature>
<dbReference type="OrthoDB" id="1002797at2"/>
<dbReference type="STRING" id="34097.SAMN02745150_00693"/>
<feature type="signal peptide" evidence="1">
    <location>
        <begin position="1"/>
        <end position="20"/>
    </location>
</feature>
<dbReference type="Proteomes" id="UP000240042">
    <property type="component" value="Unassembled WGS sequence"/>
</dbReference>
<dbReference type="PROSITE" id="PS51257">
    <property type="entry name" value="PROKAR_LIPOPROTEIN"/>
    <property type="match status" value="1"/>
</dbReference>
<dbReference type="AlphaFoldDB" id="A0A1I1DQR2"/>
<protein>
    <recommendedName>
        <fullName evidence="4">Lipoprotein</fullName>
    </recommendedName>
</protein>
<gene>
    <name evidence="2" type="ORF">SAMN02745150_00693</name>
</gene>
<organism evidence="2 3">
    <name type="scientific">Brevinema andersonii</name>
    <dbReference type="NCBI Taxonomy" id="34097"/>
    <lineage>
        <taxon>Bacteria</taxon>
        <taxon>Pseudomonadati</taxon>
        <taxon>Spirochaetota</taxon>
        <taxon>Spirochaetia</taxon>
        <taxon>Brevinematales</taxon>
        <taxon>Brevinemataceae</taxon>
        <taxon>Brevinema</taxon>
    </lineage>
</organism>
<keyword evidence="1" id="KW-0732">Signal</keyword>
<keyword evidence="3" id="KW-1185">Reference proteome</keyword>
<evidence type="ECO:0008006" key="4">
    <source>
        <dbReference type="Google" id="ProtNLM"/>
    </source>
</evidence>
<dbReference type="EMBL" id="FOKY01000003">
    <property type="protein sequence ID" value="SFB76766.1"/>
    <property type="molecule type" value="Genomic_DNA"/>
</dbReference>
<evidence type="ECO:0000313" key="3">
    <source>
        <dbReference type="Proteomes" id="UP000240042"/>
    </source>
</evidence>
<dbReference type="SUPFAM" id="SSF53756">
    <property type="entry name" value="UDP-Glycosyltransferase/glycogen phosphorylase"/>
    <property type="match status" value="1"/>
</dbReference>
<sequence length="421" mass="48003">MLKRYIAYSILLLFLSGCSAKNEVNNPNKGNIKTYYPITGIEPERSAWVPNSDYVFYFTRATLPALYIALNMFSHTQESFLYSERKATYDTNYLPAHVQMLALGSSYEDAIQIFKNKVKELQASHPDATYTFFVDDIRADLIVSLFFENGVSEDNVFLRLLSDGTQTYVTFKNSYGAANGETVWNRDVKAISNIYQQYKKIGGSSFIDSWCYSFPVVPFVSQNAVLVLQWPELLGTKSLSLFKNLSVQHNKNIWKLNPYKLYTALPVAEQNSLKNMLKLTQTYQQLGGKTIDQAFTDTGRSNVIITGKNPYGDETDQYVALVKKYYGPTYAYFFKPHPAYNQSPPDVITLPGVLPMEAILWFYSDKISVIGGYASSLYMTTSTNLKKFFFYNDVNEMYAPLPEMYERGLLGENVIFLSDLR</sequence>
<accession>A0A1I1DQR2</accession>
<evidence type="ECO:0000313" key="2">
    <source>
        <dbReference type="EMBL" id="SFB76766.1"/>
    </source>
</evidence>
<evidence type="ECO:0000256" key="1">
    <source>
        <dbReference type="SAM" id="SignalP"/>
    </source>
</evidence>
<name>A0A1I1DQR2_BREAD</name>
<reference evidence="3" key="1">
    <citation type="submission" date="2016-10" db="EMBL/GenBank/DDBJ databases">
        <authorList>
            <person name="Varghese N."/>
            <person name="Submissions S."/>
        </authorList>
    </citation>
    <scope>NUCLEOTIDE SEQUENCE [LARGE SCALE GENOMIC DNA]</scope>
    <source>
        <strain evidence="3">ATCC 43811</strain>
    </source>
</reference>
<dbReference type="Gene3D" id="3.40.50.11110">
    <property type="entry name" value="Sialyltransferase, C-terminal GT-B Rossman nucleotide-binding domain"/>
    <property type="match status" value="1"/>
</dbReference>
<proteinExistence type="predicted"/>
<dbReference type="RefSeq" id="WP_092318663.1">
    <property type="nucleotide sequence ID" value="NZ_FOKY01000003.1"/>
</dbReference>